<dbReference type="InterPro" id="IPR019734">
    <property type="entry name" value="TPR_rpt"/>
</dbReference>
<dbReference type="PANTHER" id="PTHR10098">
    <property type="entry name" value="RAPSYN-RELATED"/>
    <property type="match status" value="1"/>
</dbReference>
<dbReference type="Gene3D" id="1.25.40.10">
    <property type="entry name" value="Tetratricopeptide repeat domain"/>
    <property type="match status" value="2"/>
</dbReference>
<feature type="region of interest" description="Disordered" evidence="1">
    <location>
        <begin position="289"/>
        <end position="317"/>
    </location>
</feature>
<feature type="compositionally biased region" description="Low complexity" evidence="1">
    <location>
        <begin position="415"/>
        <end position="445"/>
    </location>
</feature>
<reference evidence="2" key="1">
    <citation type="submission" date="2021-02" db="EMBL/GenBank/DDBJ databases">
        <title>First Annotated Genome of the Yellow-green Alga Tribonema minus.</title>
        <authorList>
            <person name="Mahan K.M."/>
        </authorList>
    </citation>
    <scope>NUCLEOTIDE SEQUENCE</scope>
    <source>
        <strain evidence="2">UTEX B ZZ1240</strain>
    </source>
</reference>
<dbReference type="SMART" id="SM00028">
    <property type="entry name" value="TPR"/>
    <property type="match status" value="4"/>
</dbReference>
<feature type="region of interest" description="Disordered" evidence="1">
    <location>
        <begin position="671"/>
        <end position="717"/>
    </location>
</feature>
<evidence type="ECO:0000313" key="3">
    <source>
        <dbReference type="Proteomes" id="UP000664859"/>
    </source>
</evidence>
<organism evidence="2 3">
    <name type="scientific">Tribonema minus</name>
    <dbReference type="NCBI Taxonomy" id="303371"/>
    <lineage>
        <taxon>Eukaryota</taxon>
        <taxon>Sar</taxon>
        <taxon>Stramenopiles</taxon>
        <taxon>Ochrophyta</taxon>
        <taxon>PX clade</taxon>
        <taxon>Xanthophyceae</taxon>
        <taxon>Tribonematales</taxon>
        <taxon>Tribonemataceae</taxon>
        <taxon>Tribonema</taxon>
    </lineage>
</organism>
<feature type="region of interest" description="Disordered" evidence="1">
    <location>
        <begin position="409"/>
        <end position="445"/>
    </location>
</feature>
<gene>
    <name evidence="2" type="ORF">JKP88DRAFT_304533</name>
</gene>
<dbReference type="EMBL" id="JAFCMP010000068">
    <property type="protein sequence ID" value="KAG5188566.1"/>
    <property type="molecule type" value="Genomic_DNA"/>
</dbReference>
<dbReference type="Pfam" id="PF13424">
    <property type="entry name" value="TPR_12"/>
    <property type="match status" value="1"/>
</dbReference>
<dbReference type="AlphaFoldDB" id="A0A835Z8F2"/>
<evidence type="ECO:0000256" key="1">
    <source>
        <dbReference type="SAM" id="MobiDB-lite"/>
    </source>
</evidence>
<dbReference type="Proteomes" id="UP000664859">
    <property type="component" value="Unassembled WGS sequence"/>
</dbReference>
<dbReference type="InterPro" id="IPR011990">
    <property type="entry name" value="TPR-like_helical_dom_sf"/>
</dbReference>
<evidence type="ECO:0000313" key="2">
    <source>
        <dbReference type="EMBL" id="KAG5188566.1"/>
    </source>
</evidence>
<comment type="caution">
    <text evidence="2">The sequence shown here is derived from an EMBL/GenBank/DDBJ whole genome shotgun (WGS) entry which is preliminary data.</text>
</comment>
<name>A0A835Z8F2_9STRA</name>
<feature type="compositionally biased region" description="Polar residues" evidence="1">
    <location>
        <begin position="550"/>
        <end position="562"/>
    </location>
</feature>
<proteinExistence type="predicted"/>
<keyword evidence="3" id="KW-1185">Reference proteome</keyword>
<feature type="region of interest" description="Disordered" evidence="1">
    <location>
        <begin position="531"/>
        <end position="569"/>
    </location>
</feature>
<protein>
    <submittedName>
        <fullName evidence="2">Uncharacterized protein</fullName>
    </submittedName>
</protein>
<feature type="region of interest" description="Disordered" evidence="1">
    <location>
        <begin position="486"/>
        <end position="508"/>
    </location>
</feature>
<dbReference type="SUPFAM" id="SSF48452">
    <property type="entry name" value="TPR-like"/>
    <property type="match status" value="2"/>
</dbReference>
<accession>A0A835Z8F2</accession>
<dbReference type="PANTHER" id="PTHR10098:SF108">
    <property type="entry name" value="TETRATRICOPEPTIDE REPEAT PROTEIN 28"/>
    <property type="match status" value="1"/>
</dbReference>
<sequence>MTLLLDGVQEISSVEALSVSLRRASLQQSTRDVADHQERLARALYQTGQYELAAEACKRAHKVWQVNSERVCDARALAMAGVCYYDAGAVGKADDMFKRAENTAKEAGDATLMLTCTHNRALALLQSGRPEAAVDTLMAAHEVATAASSQGGTDPLSSTIAESLAACQLACGRHVDALRALSGATTAVARTSAACALLCAGDAARAQREFLAALSQLSNSTEAAALISAEAPRSAGVFAEARVAYHVGEARRRSAQLVQAMESFEEAAATLRVGLGTVVKRLTPCCRQSATGKTHTRSPRIAAPLPAPQAMGTGAQHDTTPLASERASLLMEVHTAMALCLLARAAAAAAADHSAMKGDLEAALAQLAAGAAAGAAVGGAAAAAQVQGNVALQAVALLALGRSDDAARRLQQNQPAPHDAAAAAKPRPAADAGAAATSTSTSTPPRAVLTVGTSANAPWAVLHACAAALAAGGGGGLCDGVGAAGAREGRQHQRRGTVGGGGKKDENSAVEAMKRLRRFCDTDTAAAAAAAAAAAPHKPRRASTHAAQAGAQQRPSAASSTGAAGRQERRVAATALSHLGAAALAAGRLEEAERRFTQQAQAAAAAGDLLMQAAAARGLGDVHIARGAYAEGTQHFEAYLKLALEAQSDIMAADACKQLCALYTELAASPPALGEEPPVPVMQEGGQEEGEQSAGKEDAAVVPEGVNTEGALKAQSQQDAAAERAQYYALMYAQYASQ</sequence>